<dbReference type="EMBL" id="KI546167">
    <property type="protein sequence ID" value="EST41876.1"/>
    <property type="molecule type" value="Genomic_DNA"/>
</dbReference>
<dbReference type="Gene3D" id="3.40.50.1820">
    <property type="entry name" value="alpha/beta hydrolase"/>
    <property type="match status" value="1"/>
</dbReference>
<dbReference type="InterPro" id="IPR029058">
    <property type="entry name" value="AB_hydrolase_fold"/>
</dbReference>
<dbReference type="GO" id="GO:0016787">
    <property type="term" value="F:hydrolase activity"/>
    <property type="evidence" value="ECO:0007669"/>
    <property type="project" value="UniProtKB-KW"/>
</dbReference>
<dbReference type="Proteomes" id="UP000018208">
    <property type="component" value="Unassembled WGS sequence"/>
</dbReference>
<evidence type="ECO:0000313" key="2">
    <source>
        <dbReference type="EMBL" id="EST41876.1"/>
    </source>
</evidence>
<name>V6LDV8_9EUKA</name>
<organism evidence="2">
    <name type="scientific">Spironucleus salmonicida</name>
    <dbReference type="NCBI Taxonomy" id="348837"/>
    <lineage>
        <taxon>Eukaryota</taxon>
        <taxon>Metamonada</taxon>
        <taxon>Diplomonadida</taxon>
        <taxon>Hexamitidae</taxon>
        <taxon>Hexamitinae</taxon>
        <taxon>Spironucleus</taxon>
    </lineage>
</organism>
<reference evidence="2 3" key="1">
    <citation type="journal article" date="2014" name="PLoS Genet.">
        <title>The Genome of Spironucleus salmonicida Highlights a Fish Pathogen Adapted to Fluctuating Environments.</title>
        <authorList>
            <person name="Xu F."/>
            <person name="Jerlstrom-Hultqvist J."/>
            <person name="Einarsson E."/>
            <person name="Astvaldsson A."/>
            <person name="Svard S.G."/>
            <person name="Andersson J.O."/>
        </authorList>
    </citation>
    <scope>NUCLEOTIDE SEQUENCE</scope>
    <source>
        <strain evidence="3">ATCC 50377</strain>
    </source>
</reference>
<dbReference type="PANTHER" id="PTHR12277">
    <property type="entry name" value="ALPHA/BETA HYDROLASE DOMAIN-CONTAINING PROTEIN"/>
    <property type="match status" value="1"/>
</dbReference>
<accession>V6LDV8</accession>
<keyword evidence="2" id="KW-0378">Hydrolase</keyword>
<feature type="domain" description="Serine aminopeptidase S33" evidence="1">
    <location>
        <begin position="53"/>
        <end position="159"/>
    </location>
</feature>
<dbReference type="AlphaFoldDB" id="V6LDV8"/>
<dbReference type="PANTHER" id="PTHR12277:SF81">
    <property type="entry name" value="PROTEIN ABHD13"/>
    <property type="match status" value="1"/>
</dbReference>
<dbReference type="Pfam" id="PF12146">
    <property type="entry name" value="Hydrolase_4"/>
    <property type="match status" value="1"/>
</dbReference>
<dbReference type="EMBL" id="AUWU02000005">
    <property type="protein sequence ID" value="KAH0573125.1"/>
    <property type="molecule type" value="Genomic_DNA"/>
</dbReference>
<evidence type="ECO:0000313" key="4">
    <source>
        <dbReference type="Proteomes" id="UP000018208"/>
    </source>
</evidence>
<sequence length="277" mass="31588">MGAGIIDKYAFPKNIPKNDYREMLGDRLHQITLNISKSPKIYLAVYDPPCPPKLTIIYSHANAETLYFINYYIQYIASTFKSQVIAFDWEGYGLSDGTSGEKQLLRGSDAVYDYVIANFQPDPSKILFWGRSIGTVSSTYLAQMHPSSFGVILQSPLASAFHTVFKKVICSSCDGLDSNQRIKKVNIPVFIIHGIKDQIVDYNNAQILFQSYIDVHDQQEGDIQKQDDWFTGVNFLKFGDCELYSIKNAGHNDIDSIFRRQMCFIVKRIISQSQEWE</sequence>
<reference evidence="3" key="2">
    <citation type="submission" date="2020-12" db="EMBL/GenBank/DDBJ databases">
        <title>New Spironucleus salmonicida genome in near-complete chromosomes.</title>
        <authorList>
            <person name="Xu F."/>
            <person name="Kurt Z."/>
            <person name="Jimenez-Gonzalez A."/>
            <person name="Astvaldsson A."/>
            <person name="Andersson J.O."/>
            <person name="Svard S.G."/>
        </authorList>
    </citation>
    <scope>NUCLEOTIDE SEQUENCE</scope>
    <source>
        <strain evidence="3">ATCC 50377</strain>
    </source>
</reference>
<gene>
    <name evidence="2" type="ORF">SS50377_18712</name>
    <name evidence="3" type="ORF">SS50377_25243</name>
</gene>
<protein>
    <submittedName>
        <fullName evidence="2">Alpha/beta hydrolase family protein</fullName>
    </submittedName>
</protein>
<dbReference type="VEuPathDB" id="GiardiaDB:SS50377_25243"/>
<dbReference type="SUPFAM" id="SSF53474">
    <property type="entry name" value="alpha/beta-Hydrolases"/>
    <property type="match status" value="1"/>
</dbReference>
<evidence type="ECO:0000259" key="1">
    <source>
        <dbReference type="Pfam" id="PF12146"/>
    </source>
</evidence>
<keyword evidence="4" id="KW-1185">Reference proteome</keyword>
<proteinExistence type="predicted"/>
<dbReference type="OrthoDB" id="446723at2759"/>
<dbReference type="InterPro" id="IPR022742">
    <property type="entry name" value="Hydrolase_4"/>
</dbReference>
<evidence type="ECO:0000313" key="3">
    <source>
        <dbReference type="EMBL" id="KAH0573125.1"/>
    </source>
</evidence>